<sequence>MTVFIDLEKLFTSQILVNGKVQRVEFEALLAADTRSQKVKITATRLEGSKFEALNSLEGKGKGPRIGSSDGEMKDNKDMGQSSLMRTNELRGNLPFENVGLGIGNLGEGLDKSIGHGHSTEREPIGVTFLKNVSPTISFDNSSMYIKPTFEGPIETVVDLNAEFLDPNRHSAVIFKENFDPNSLTNKVKDGTLSCENPIANAKKGKGYRFFRWYLDRWRDSMSVESEIEISLGALQGLVLFDGSLWGPQFTWQRGGVDERLDRAICNDDWIFAFSNSIVAYLPQLKFGHRPLCLSLKLECHISRGRSFRLYGEQPGLIIGLPPNALLYLSDRDLNVLNKAISDEKIKFALFDMALLKSPESDGGLKRFSLESIDSNLNKSLIILIPKVQNPKTISNFWPISLCSVLYKLVMKIIVNRFKMVFSRIITPKQTGFVAGRNITDNIIIAQEVIHPMRSNQKNRKWMEIKIDLEKAYDHVR</sequence>
<feature type="region of interest" description="Disordered" evidence="1">
    <location>
        <begin position="57"/>
        <end position="76"/>
    </location>
</feature>
<proteinExistence type="predicted"/>
<evidence type="ECO:0000313" key="4">
    <source>
        <dbReference type="Proteomes" id="UP000593574"/>
    </source>
</evidence>
<keyword evidence="4" id="KW-1185">Reference proteome</keyword>
<reference evidence="3 4" key="1">
    <citation type="journal article" date="2019" name="Genome Biol. Evol.">
        <title>Insights into the evolution of the New World diploid cottons (Gossypium, subgenus Houzingenia) based on genome sequencing.</title>
        <authorList>
            <person name="Grover C.E."/>
            <person name="Arick M.A. 2nd"/>
            <person name="Thrash A."/>
            <person name="Conover J.L."/>
            <person name="Sanders W.S."/>
            <person name="Peterson D.G."/>
            <person name="Frelichowski J.E."/>
            <person name="Scheffler J.A."/>
            <person name="Scheffler B.E."/>
            <person name="Wendel J.F."/>
        </authorList>
    </citation>
    <scope>NUCLEOTIDE SEQUENCE [LARGE SCALE GENOMIC DNA]</scope>
    <source>
        <strain evidence="3">4</strain>
        <tissue evidence="3">Leaf</tissue>
    </source>
</reference>
<accession>A0A7J8ZH15</accession>
<evidence type="ECO:0000259" key="2">
    <source>
        <dbReference type="Pfam" id="PF00078"/>
    </source>
</evidence>
<gene>
    <name evidence="3" type="ORF">Golax_010354</name>
</gene>
<feature type="domain" description="Reverse transcriptase" evidence="2">
    <location>
        <begin position="392"/>
        <end position="477"/>
    </location>
</feature>
<dbReference type="Pfam" id="PF00078">
    <property type="entry name" value="RVT_1"/>
    <property type="match status" value="1"/>
</dbReference>
<dbReference type="InterPro" id="IPR000477">
    <property type="entry name" value="RT_dom"/>
</dbReference>
<comment type="caution">
    <text evidence="3">The sequence shown here is derived from an EMBL/GenBank/DDBJ whole genome shotgun (WGS) entry which is preliminary data.</text>
</comment>
<dbReference type="PANTHER" id="PTHR19446">
    <property type="entry name" value="REVERSE TRANSCRIPTASES"/>
    <property type="match status" value="1"/>
</dbReference>
<evidence type="ECO:0000256" key="1">
    <source>
        <dbReference type="SAM" id="MobiDB-lite"/>
    </source>
</evidence>
<protein>
    <recommendedName>
        <fullName evidence="2">Reverse transcriptase domain-containing protein</fullName>
    </recommendedName>
</protein>
<dbReference type="EMBL" id="JABEZV010000005">
    <property type="protein sequence ID" value="MBA0711133.1"/>
    <property type="molecule type" value="Genomic_DNA"/>
</dbReference>
<evidence type="ECO:0000313" key="3">
    <source>
        <dbReference type="EMBL" id="MBA0711133.1"/>
    </source>
</evidence>
<name>A0A7J8ZH15_9ROSI</name>
<dbReference type="AlphaFoldDB" id="A0A7J8ZH15"/>
<dbReference type="Proteomes" id="UP000593574">
    <property type="component" value="Unassembled WGS sequence"/>
</dbReference>
<organism evidence="3 4">
    <name type="scientific">Gossypium laxum</name>
    <dbReference type="NCBI Taxonomy" id="34288"/>
    <lineage>
        <taxon>Eukaryota</taxon>
        <taxon>Viridiplantae</taxon>
        <taxon>Streptophyta</taxon>
        <taxon>Embryophyta</taxon>
        <taxon>Tracheophyta</taxon>
        <taxon>Spermatophyta</taxon>
        <taxon>Magnoliopsida</taxon>
        <taxon>eudicotyledons</taxon>
        <taxon>Gunneridae</taxon>
        <taxon>Pentapetalae</taxon>
        <taxon>rosids</taxon>
        <taxon>malvids</taxon>
        <taxon>Malvales</taxon>
        <taxon>Malvaceae</taxon>
        <taxon>Malvoideae</taxon>
        <taxon>Gossypium</taxon>
    </lineage>
</organism>